<dbReference type="AlphaFoldDB" id="A0A938WSA7"/>
<dbReference type="Pfam" id="PF13187">
    <property type="entry name" value="Fer4_9"/>
    <property type="match status" value="1"/>
</dbReference>
<dbReference type="GO" id="GO:0051536">
    <property type="term" value="F:iron-sulfur cluster binding"/>
    <property type="evidence" value="ECO:0007669"/>
    <property type="project" value="UniProtKB-KW"/>
</dbReference>
<reference evidence="6" key="2">
    <citation type="journal article" date="2021" name="Sci. Rep.">
        <title>The distribution of antibiotic resistance genes in chicken gut microbiota commensals.</title>
        <authorList>
            <person name="Juricova H."/>
            <person name="Matiasovicova J."/>
            <person name="Kubasova T."/>
            <person name="Cejkova D."/>
            <person name="Rychlik I."/>
        </authorList>
    </citation>
    <scope>NUCLEOTIDE SEQUENCE</scope>
    <source>
        <strain evidence="6">An824</strain>
    </source>
</reference>
<dbReference type="PROSITE" id="PS00198">
    <property type="entry name" value="4FE4S_FER_1"/>
    <property type="match status" value="1"/>
</dbReference>
<dbReference type="PROSITE" id="PS51257">
    <property type="entry name" value="PROKAR_LIPOPROTEIN"/>
    <property type="match status" value="1"/>
</dbReference>
<keyword evidence="7" id="KW-1185">Reference proteome</keyword>
<keyword evidence="3" id="KW-0411">Iron-sulfur</keyword>
<evidence type="ECO:0000256" key="3">
    <source>
        <dbReference type="ARBA" id="ARBA00023014"/>
    </source>
</evidence>
<evidence type="ECO:0000313" key="7">
    <source>
        <dbReference type="Proteomes" id="UP000706891"/>
    </source>
</evidence>
<keyword evidence="1" id="KW-0479">Metal-binding</keyword>
<keyword evidence="2" id="KW-0408">Iron</keyword>
<proteinExistence type="predicted"/>
<dbReference type="Gene3D" id="3.20.20.100">
    <property type="entry name" value="NADP-dependent oxidoreductase domain"/>
    <property type="match status" value="1"/>
</dbReference>
<dbReference type="Proteomes" id="UP000706891">
    <property type="component" value="Unassembled WGS sequence"/>
</dbReference>
<feature type="region of interest" description="Disordered" evidence="4">
    <location>
        <begin position="26"/>
        <end position="51"/>
    </location>
</feature>
<dbReference type="InterPro" id="IPR053135">
    <property type="entry name" value="AKR2_Oxidoreductase"/>
</dbReference>
<dbReference type="GO" id="GO:0046872">
    <property type="term" value="F:metal ion binding"/>
    <property type="evidence" value="ECO:0007669"/>
    <property type="project" value="UniProtKB-KW"/>
</dbReference>
<dbReference type="InterPro" id="IPR017900">
    <property type="entry name" value="4Fe4S_Fe_S_CS"/>
</dbReference>
<dbReference type="CDD" id="cd19096">
    <property type="entry name" value="AKR_Fe-S_oxidoreductase"/>
    <property type="match status" value="1"/>
</dbReference>
<sequence length="463" mass="52645">MKQKKTITRREFLGIAGASGLVSSGLSSCTSSNTPGGTRQEPIGEMTFRSNPRTGERVSLLGYGCMRWPMMSAPDSTDKVVDQEMVNRLVDYAIAHGVNYFDTAPPYVQGLSEEATGIALSRHPRNSYYIATKMSNHHLTRRGLRGRELREASIDMYRHSLEALRTDHIDYYLMHNVGGETGIPFLMERFFNNRLIDFLIEERNAGRIRNLGFSYHRDVRVFDYLLSLHDRIHWDFVQIQLNYVDWRHASGMNFNAEYLYGELRKRNIPCTVMEPLRGGRLASLPEHLNSRLKQQRPEDSVASWAFRFAGSHPGVLTVLSGMTYMENLQDNLRTFSPLVPCTDGELALLESVAAEMAGYDAVPCTACEYCMPCPYGINIPAIFTHYNKCVYERNVPSSSQDDGYRRARLAFLVGYDRSVPRLRQAARCIGCGQCSPNCPQAIKIPEQLHRIDRFVEQLKQETL</sequence>
<feature type="domain" description="4Fe-4S ferredoxin-type" evidence="5">
    <location>
        <begin position="418"/>
        <end position="447"/>
    </location>
</feature>
<dbReference type="SUPFAM" id="SSF51430">
    <property type="entry name" value="NAD(P)-linked oxidoreductase"/>
    <property type="match status" value="1"/>
</dbReference>
<dbReference type="EMBL" id="JACJJG010000016">
    <property type="protein sequence ID" value="MBM6673233.1"/>
    <property type="molecule type" value="Genomic_DNA"/>
</dbReference>
<accession>A0A938WSA7</accession>
<evidence type="ECO:0000256" key="1">
    <source>
        <dbReference type="ARBA" id="ARBA00022723"/>
    </source>
</evidence>
<dbReference type="SUPFAM" id="SSF46548">
    <property type="entry name" value="alpha-helical ferredoxin"/>
    <property type="match status" value="1"/>
</dbReference>
<comment type="caution">
    <text evidence="6">The sequence shown here is derived from an EMBL/GenBank/DDBJ whole genome shotgun (WGS) entry which is preliminary data.</text>
</comment>
<dbReference type="InterPro" id="IPR036812">
    <property type="entry name" value="NAD(P)_OxRdtase_dom_sf"/>
</dbReference>
<dbReference type="Pfam" id="PF00248">
    <property type="entry name" value="Aldo_ket_red"/>
    <property type="match status" value="1"/>
</dbReference>
<evidence type="ECO:0000259" key="5">
    <source>
        <dbReference type="PROSITE" id="PS51379"/>
    </source>
</evidence>
<gene>
    <name evidence="6" type="ORF">H6A34_04995</name>
</gene>
<dbReference type="InterPro" id="IPR023210">
    <property type="entry name" value="NADP_OxRdtase_dom"/>
</dbReference>
<name>A0A938WSA7_9BACT</name>
<dbReference type="PANTHER" id="PTHR43312:SF2">
    <property type="entry name" value="OXIDOREDUCTASE"/>
    <property type="match status" value="1"/>
</dbReference>
<reference evidence="6" key="1">
    <citation type="submission" date="2020-08" db="EMBL/GenBank/DDBJ databases">
        <authorList>
            <person name="Cejkova D."/>
            <person name="Kubasova T."/>
            <person name="Jahodarova E."/>
            <person name="Rychlik I."/>
        </authorList>
    </citation>
    <scope>NUCLEOTIDE SEQUENCE</scope>
    <source>
        <strain evidence="6">An824</strain>
    </source>
</reference>
<dbReference type="InterPro" id="IPR017896">
    <property type="entry name" value="4Fe4S_Fe-S-bd"/>
</dbReference>
<dbReference type="PROSITE" id="PS51379">
    <property type="entry name" value="4FE4S_FER_2"/>
    <property type="match status" value="1"/>
</dbReference>
<evidence type="ECO:0000256" key="2">
    <source>
        <dbReference type="ARBA" id="ARBA00023004"/>
    </source>
</evidence>
<protein>
    <submittedName>
        <fullName evidence="6">Aldo/keto reductase</fullName>
    </submittedName>
</protein>
<dbReference type="RefSeq" id="WP_205103870.1">
    <property type="nucleotide sequence ID" value="NZ_JACJJG010000016.1"/>
</dbReference>
<organism evidence="6 7">
    <name type="scientific">Marseilla massiliensis</name>
    <dbReference type="NCBI Taxonomy" id="1841864"/>
    <lineage>
        <taxon>Bacteria</taxon>
        <taxon>Pseudomonadati</taxon>
        <taxon>Bacteroidota</taxon>
        <taxon>Bacteroidia</taxon>
        <taxon>Bacteroidales</taxon>
        <taxon>Prevotellaceae</taxon>
        <taxon>Marseilla</taxon>
    </lineage>
</organism>
<evidence type="ECO:0000256" key="4">
    <source>
        <dbReference type="SAM" id="MobiDB-lite"/>
    </source>
</evidence>
<dbReference type="PANTHER" id="PTHR43312">
    <property type="entry name" value="D-THREO-ALDOSE 1-DEHYDROGENASE"/>
    <property type="match status" value="1"/>
</dbReference>
<evidence type="ECO:0000313" key="6">
    <source>
        <dbReference type="EMBL" id="MBM6673233.1"/>
    </source>
</evidence>